<organism evidence="1 2">
    <name type="scientific">Nonomuraea thailandensis</name>
    <dbReference type="NCBI Taxonomy" id="1188745"/>
    <lineage>
        <taxon>Bacteria</taxon>
        <taxon>Bacillati</taxon>
        <taxon>Actinomycetota</taxon>
        <taxon>Actinomycetes</taxon>
        <taxon>Streptosporangiales</taxon>
        <taxon>Streptosporangiaceae</taxon>
        <taxon>Nonomuraea</taxon>
    </lineage>
</organism>
<gene>
    <name evidence="1" type="ORF">HD597_000610</name>
</gene>
<accession>A0A9X2JZC4</accession>
<reference evidence="1" key="1">
    <citation type="submission" date="2022-06" db="EMBL/GenBank/DDBJ databases">
        <title>Sequencing the genomes of 1000 actinobacteria strains.</title>
        <authorList>
            <person name="Klenk H.-P."/>
        </authorList>
    </citation>
    <scope>NUCLEOTIDE SEQUENCE</scope>
    <source>
        <strain evidence="1">DSM 46694</strain>
    </source>
</reference>
<evidence type="ECO:0000313" key="2">
    <source>
        <dbReference type="Proteomes" id="UP001139648"/>
    </source>
</evidence>
<protein>
    <recommendedName>
        <fullName evidence="3">IS256 family transposase</fullName>
    </recommendedName>
</protein>
<name>A0A9X2JZC4_9ACTN</name>
<sequence>MTGSDLLLERSCDSAGGLRLTGEDSMLGELVKAVLERALEAVAFPS</sequence>
<dbReference type="Proteomes" id="UP001139648">
    <property type="component" value="Unassembled WGS sequence"/>
</dbReference>
<evidence type="ECO:0008006" key="3">
    <source>
        <dbReference type="Google" id="ProtNLM"/>
    </source>
</evidence>
<dbReference type="RefSeq" id="WP_253740129.1">
    <property type="nucleotide sequence ID" value="NZ_BAABKA010000013.1"/>
</dbReference>
<dbReference type="EMBL" id="JAMZEB010000001">
    <property type="protein sequence ID" value="MCP2353590.1"/>
    <property type="molecule type" value="Genomic_DNA"/>
</dbReference>
<dbReference type="AlphaFoldDB" id="A0A9X2JZC4"/>
<keyword evidence="2" id="KW-1185">Reference proteome</keyword>
<comment type="caution">
    <text evidence="1">The sequence shown here is derived from an EMBL/GenBank/DDBJ whole genome shotgun (WGS) entry which is preliminary data.</text>
</comment>
<proteinExistence type="predicted"/>
<evidence type="ECO:0000313" key="1">
    <source>
        <dbReference type="EMBL" id="MCP2353590.1"/>
    </source>
</evidence>